<dbReference type="AlphaFoldDB" id="A0AAD6QSU1"/>
<evidence type="ECO:0000313" key="1">
    <source>
        <dbReference type="EMBL" id="KAJ6995585.1"/>
    </source>
</evidence>
<comment type="caution">
    <text evidence="1">The sequence shown here is derived from an EMBL/GenBank/DDBJ whole genome shotgun (WGS) entry which is preliminary data.</text>
</comment>
<proteinExistence type="predicted"/>
<accession>A0AAD6QSU1</accession>
<reference evidence="1" key="1">
    <citation type="journal article" date="2023" name="Mol. Ecol. Resour.">
        <title>Chromosome-level genome assembly of a triploid poplar Populus alba 'Berolinensis'.</title>
        <authorList>
            <person name="Chen S."/>
            <person name="Yu Y."/>
            <person name="Wang X."/>
            <person name="Wang S."/>
            <person name="Zhang T."/>
            <person name="Zhou Y."/>
            <person name="He R."/>
            <person name="Meng N."/>
            <person name="Wang Y."/>
            <person name="Liu W."/>
            <person name="Liu Z."/>
            <person name="Liu J."/>
            <person name="Guo Q."/>
            <person name="Huang H."/>
            <person name="Sederoff R.R."/>
            <person name="Wang G."/>
            <person name="Qu G."/>
            <person name="Chen S."/>
        </authorList>
    </citation>
    <scope>NUCLEOTIDE SEQUENCE</scope>
    <source>
        <strain evidence="1">SC-2020</strain>
    </source>
</reference>
<organism evidence="1 2">
    <name type="scientific">Populus alba x Populus x berolinensis</name>
    <dbReference type="NCBI Taxonomy" id="444605"/>
    <lineage>
        <taxon>Eukaryota</taxon>
        <taxon>Viridiplantae</taxon>
        <taxon>Streptophyta</taxon>
        <taxon>Embryophyta</taxon>
        <taxon>Tracheophyta</taxon>
        <taxon>Spermatophyta</taxon>
        <taxon>Magnoliopsida</taxon>
        <taxon>eudicotyledons</taxon>
        <taxon>Gunneridae</taxon>
        <taxon>Pentapetalae</taxon>
        <taxon>rosids</taxon>
        <taxon>fabids</taxon>
        <taxon>Malpighiales</taxon>
        <taxon>Salicaceae</taxon>
        <taxon>Saliceae</taxon>
        <taxon>Populus</taxon>
    </lineage>
</organism>
<sequence>MLFSCIVWLKLEDVPSISPYVGNPYDTYFKSLVYFMVAPTLCYQSSYPRTDLFERDGWFNNLSS</sequence>
<dbReference type="EMBL" id="JAQIZT010000006">
    <property type="protein sequence ID" value="KAJ6995585.1"/>
    <property type="molecule type" value="Genomic_DNA"/>
</dbReference>
<protein>
    <submittedName>
        <fullName evidence="1">Uncharacterized protein</fullName>
    </submittedName>
</protein>
<gene>
    <name evidence="1" type="ORF">NC653_018135</name>
</gene>
<dbReference type="Proteomes" id="UP001164929">
    <property type="component" value="Chromosome 6"/>
</dbReference>
<evidence type="ECO:0000313" key="2">
    <source>
        <dbReference type="Proteomes" id="UP001164929"/>
    </source>
</evidence>
<keyword evidence="2" id="KW-1185">Reference proteome</keyword>
<name>A0AAD6QSU1_9ROSI</name>